<dbReference type="Proteomes" id="UP000735302">
    <property type="component" value="Unassembled WGS sequence"/>
</dbReference>
<dbReference type="InterPro" id="IPR043502">
    <property type="entry name" value="DNA/RNA_pol_sf"/>
</dbReference>
<gene>
    <name evidence="1" type="ORF">PoB_005755300</name>
</gene>
<organism evidence="1 2">
    <name type="scientific">Plakobranchus ocellatus</name>
    <dbReference type="NCBI Taxonomy" id="259542"/>
    <lineage>
        <taxon>Eukaryota</taxon>
        <taxon>Metazoa</taxon>
        <taxon>Spiralia</taxon>
        <taxon>Lophotrochozoa</taxon>
        <taxon>Mollusca</taxon>
        <taxon>Gastropoda</taxon>
        <taxon>Heterobranchia</taxon>
        <taxon>Euthyneura</taxon>
        <taxon>Panpulmonata</taxon>
        <taxon>Sacoglossa</taxon>
        <taxon>Placobranchoidea</taxon>
        <taxon>Plakobranchidae</taxon>
        <taxon>Plakobranchus</taxon>
    </lineage>
</organism>
<evidence type="ECO:0000313" key="2">
    <source>
        <dbReference type="Proteomes" id="UP000735302"/>
    </source>
</evidence>
<protein>
    <submittedName>
        <fullName evidence="1">Pol polyprotein</fullName>
    </submittedName>
</protein>
<reference evidence="1 2" key="1">
    <citation type="journal article" date="2021" name="Elife">
        <title>Chloroplast acquisition without the gene transfer in kleptoplastic sea slugs, Plakobranchus ocellatus.</title>
        <authorList>
            <person name="Maeda T."/>
            <person name="Takahashi S."/>
            <person name="Yoshida T."/>
            <person name="Shimamura S."/>
            <person name="Takaki Y."/>
            <person name="Nagai Y."/>
            <person name="Toyoda A."/>
            <person name="Suzuki Y."/>
            <person name="Arimoto A."/>
            <person name="Ishii H."/>
            <person name="Satoh N."/>
            <person name="Nishiyama T."/>
            <person name="Hasebe M."/>
            <person name="Maruyama T."/>
            <person name="Minagawa J."/>
            <person name="Obokata J."/>
            <person name="Shigenobu S."/>
        </authorList>
    </citation>
    <scope>NUCLEOTIDE SEQUENCE [LARGE SCALE GENOMIC DNA]</scope>
</reference>
<dbReference type="SUPFAM" id="SSF56672">
    <property type="entry name" value="DNA/RNA polymerases"/>
    <property type="match status" value="1"/>
</dbReference>
<dbReference type="AlphaFoldDB" id="A0AAV4CJ03"/>
<keyword evidence="2" id="KW-1185">Reference proteome</keyword>
<accession>A0AAV4CJ03</accession>
<name>A0AAV4CJ03_9GAST</name>
<dbReference type="InterPro" id="IPR043128">
    <property type="entry name" value="Rev_trsase/Diguanyl_cyclase"/>
</dbReference>
<dbReference type="EMBL" id="BLXT01006335">
    <property type="protein sequence ID" value="GFO31048.1"/>
    <property type="molecule type" value="Genomic_DNA"/>
</dbReference>
<evidence type="ECO:0000313" key="1">
    <source>
        <dbReference type="EMBL" id="GFO31048.1"/>
    </source>
</evidence>
<comment type="caution">
    <text evidence="1">The sequence shown here is derived from an EMBL/GenBank/DDBJ whole genome shotgun (WGS) entry which is preliminary data.</text>
</comment>
<dbReference type="Gene3D" id="3.30.70.270">
    <property type="match status" value="1"/>
</dbReference>
<proteinExistence type="predicted"/>
<sequence length="81" mass="8974">MSELLHSVKGLICLMDHILIHSSDKAAHDEIKEVDLTFNNKCEFSKPSINFYGHIIAGQGIRADAAKAEAILKFLVLLLLI</sequence>